<evidence type="ECO:0000313" key="2">
    <source>
        <dbReference type="Proteomes" id="UP000026960"/>
    </source>
</evidence>
<reference evidence="1" key="1">
    <citation type="journal article" date="2009" name="Rice">
        <title>De Novo Next Generation Sequencing of Plant Genomes.</title>
        <authorList>
            <person name="Rounsley S."/>
            <person name="Marri P.R."/>
            <person name="Yu Y."/>
            <person name="He R."/>
            <person name="Sisneros N."/>
            <person name="Goicoechea J.L."/>
            <person name="Lee S.J."/>
            <person name="Angelova A."/>
            <person name="Kudrna D."/>
            <person name="Luo M."/>
            <person name="Affourtit J."/>
            <person name="Desany B."/>
            <person name="Knight J."/>
            <person name="Niazi F."/>
            <person name="Egholm M."/>
            <person name="Wing R.A."/>
        </authorList>
    </citation>
    <scope>NUCLEOTIDE SEQUENCE [LARGE SCALE GENOMIC DNA]</scope>
    <source>
        <strain evidence="1">cv. IRGC 105608</strain>
    </source>
</reference>
<dbReference type="Proteomes" id="UP000026960">
    <property type="component" value="Chromosome 12"/>
</dbReference>
<name>A0A0D3HWS9_9ORYZ</name>
<dbReference type="EnsemblPlants" id="OBART12G18900.1">
    <property type="protein sequence ID" value="OBART12G18900.1"/>
    <property type="gene ID" value="OBART12G18900"/>
</dbReference>
<sequence>MENPRELLSSACAEAIRPASNSSSCSCSLQGAQLTASERFRVAQNEAEADFA</sequence>
<keyword evidence="2" id="KW-1185">Reference proteome</keyword>
<organism evidence="1">
    <name type="scientific">Oryza barthii</name>
    <dbReference type="NCBI Taxonomy" id="65489"/>
    <lineage>
        <taxon>Eukaryota</taxon>
        <taxon>Viridiplantae</taxon>
        <taxon>Streptophyta</taxon>
        <taxon>Embryophyta</taxon>
        <taxon>Tracheophyta</taxon>
        <taxon>Spermatophyta</taxon>
        <taxon>Magnoliopsida</taxon>
        <taxon>Liliopsida</taxon>
        <taxon>Poales</taxon>
        <taxon>Poaceae</taxon>
        <taxon>BOP clade</taxon>
        <taxon>Oryzoideae</taxon>
        <taxon>Oryzeae</taxon>
        <taxon>Oryzinae</taxon>
        <taxon>Oryza</taxon>
    </lineage>
</organism>
<protein>
    <submittedName>
        <fullName evidence="1">Uncharacterized protein</fullName>
    </submittedName>
</protein>
<proteinExistence type="predicted"/>
<dbReference type="HOGENOM" id="CLU_3090414_0_0_1"/>
<dbReference type="PaxDb" id="65489-OBART12G18900.1"/>
<reference evidence="1" key="2">
    <citation type="submission" date="2015-03" db="UniProtKB">
        <authorList>
            <consortium name="EnsemblPlants"/>
        </authorList>
    </citation>
    <scope>IDENTIFICATION</scope>
</reference>
<dbReference type="Gramene" id="OBART12G18900.1">
    <property type="protein sequence ID" value="OBART12G18900.1"/>
    <property type="gene ID" value="OBART12G18900"/>
</dbReference>
<accession>A0A0D3HWS9</accession>
<dbReference type="AlphaFoldDB" id="A0A0D3HWS9"/>
<evidence type="ECO:0000313" key="1">
    <source>
        <dbReference type="EnsemblPlants" id="OBART12G18900.1"/>
    </source>
</evidence>